<dbReference type="CDD" id="cd02440">
    <property type="entry name" value="AdoMet_MTases"/>
    <property type="match status" value="1"/>
</dbReference>
<evidence type="ECO:0000313" key="3">
    <source>
        <dbReference type="Proteomes" id="UP001208017"/>
    </source>
</evidence>
<evidence type="ECO:0000259" key="1">
    <source>
        <dbReference type="Pfam" id="PF08242"/>
    </source>
</evidence>
<dbReference type="Gene3D" id="3.40.50.150">
    <property type="entry name" value="Vaccinia Virus protein VP39"/>
    <property type="match status" value="1"/>
</dbReference>
<keyword evidence="2" id="KW-0808">Transferase</keyword>
<dbReference type="GO" id="GO:0008168">
    <property type="term" value="F:methyltransferase activity"/>
    <property type="evidence" value="ECO:0007669"/>
    <property type="project" value="UniProtKB-KW"/>
</dbReference>
<dbReference type="EMBL" id="JAPMLT010000013">
    <property type="protein sequence ID" value="MCX7571780.1"/>
    <property type="molecule type" value="Genomic_DNA"/>
</dbReference>
<dbReference type="Proteomes" id="UP001208017">
    <property type="component" value="Unassembled WGS sequence"/>
</dbReference>
<accession>A0ABT3X850</accession>
<keyword evidence="3" id="KW-1185">Reference proteome</keyword>
<organism evidence="2 3">
    <name type="scientific">Tumebacillus lacus</name>
    <dbReference type="NCBI Taxonomy" id="2995335"/>
    <lineage>
        <taxon>Bacteria</taxon>
        <taxon>Bacillati</taxon>
        <taxon>Bacillota</taxon>
        <taxon>Bacilli</taxon>
        <taxon>Bacillales</taxon>
        <taxon>Alicyclobacillaceae</taxon>
        <taxon>Tumebacillus</taxon>
    </lineage>
</organism>
<gene>
    <name evidence="2" type="ORF">OS242_17695</name>
</gene>
<dbReference type="SUPFAM" id="SSF53335">
    <property type="entry name" value="S-adenosyl-L-methionine-dependent methyltransferases"/>
    <property type="match status" value="1"/>
</dbReference>
<comment type="caution">
    <text evidence="2">The sequence shown here is derived from an EMBL/GenBank/DDBJ whole genome shotgun (WGS) entry which is preliminary data.</text>
</comment>
<keyword evidence="2" id="KW-0489">Methyltransferase</keyword>
<protein>
    <submittedName>
        <fullName evidence="2">Class I SAM-dependent methyltransferase</fullName>
    </submittedName>
</protein>
<dbReference type="RefSeq" id="WP_267153031.1">
    <property type="nucleotide sequence ID" value="NZ_JAPMLT010000013.1"/>
</dbReference>
<name>A0ABT3X850_9BACL</name>
<dbReference type="GO" id="GO:0032259">
    <property type="term" value="P:methylation"/>
    <property type="evidence" value="ECO:0007669"/>
    <property type="project" value="UniProtKB-KW"/>
</dbReference>
<feature type="domain" description="Methyltransferase type 12" evidence="1">
    <location>
        <begin position="172"/>
        <end position="281"/>
    </location>
</feature>
<sequence>MQLNAGLRFLDQYTVQVICDIFSRLDLFTDGERPHSIGEVIASKGYQAEASTRPLELMCKWLTSAGVLREELRGEVPCYAPVTEMPRPDLDKLEQHIIARGFPAGTKLLRMATQLAEAVFRGQNVGDQLYAPATVPDWQAYFSHPGMHMPSKIAAQYVTDRLRRGGRPVRFLEVGAGSASGTRALYELLRERGELDLVEQFVVTDVTDGFVEGSRTILQGLYGEQKQFVFRKLDLNAPILSETFAPESVDVILGVNCLHYIRDEGEQVPQLKSLLREGGLLISAGFRRKTMDKPFHIELLGSFFREYWDVVIEPEVRPEFGIMPPGHFAKGLQHFGFAEVEIWPQPDMWEQELPLDFYCGVVVGKN</sequence>
<dbReference type="InterPro" id="IPR013217">
    <property type="entry name" value="Methyltransf_12"/>
</dbReference>
<proteinExistence type="predicted"/>
<evidence type="ECO:0000313" key="2">
    <source>
        <dbReference type="EMBL" id="MCX7571780.1"/>
    </source>
</evidence>
<dbReference type="InterPro" id="IPR029063">
    <property type="entry name" value="SAM-dependent_MTases_sf"/>
</dbReference>
<dbReference type="Pfam" id="PF08242">
    <property type="entry name" value="Methyltransf_12"/>
    <property type="match status" value="1"/>
</dbReference>
<reference evidence="2 3" key="1">
    <citation type="submission" date="2022-11" db="EMBL/GenBank/DDBJ databases">
        <title>Study of microbial diversity in lake waters.</title>
        <authorList>
            <person name="Zhang J."/>
        </authorList>
    </citation>
    <scope>NUCLEOTIDE SEQUENCE [LARGE SCALE GENOMIC DNA]</scope>
    <source>
        <strain evidence="2 3">DT12</strain>
    </source>
</reference>